<organism evidence="2 3">
    <name type="scientific">Polynucleobacter asymbioticus</name>
    <dbReference type="NCBI Taxonomy" id="576611"/>
    <lineage>
        <taxon>Bacteria</taxon>
        <taxon>Pseudomonadati</taxon>
        <taxon>Pseudomonadota</taxon>
        <taxon>Betaproteobacteria</taxon>
        <taxon>Burkholderiales</taxon>
        <taxon>Burkholderiaceae</taxon>
        <taxon>Polynucleobacter</taxon>
    </lineage>
</organism>
<reference evidence="2" key="1">
    <citation type="journal article" date="2017" name="Appl. Environ. Microbiol.">
        <title>Microdiversification of a pelagic Polynucleobacter species is mainly driven by acquisition of genomic islands from a partially interspecific gene pool.</title>
        <authorList>
            <person name="Hoetzinger M."/>
            <person name="Hahn M.W."/>
            <person name="Jezberova J."/>
            <person name="Schmidt J."/>
            <person name="Koll U."/>
        </authorList>
    </citation>
    <scope>NUCLEOTIDE SEQUENCE</scope>
    <source>
        <strain evidence="2">MWH-RechtKol4</strain>
    </source>
</reference>
<evidence type="ECO:0000313" key="3">
    <source>
        <dbReference type="Proteomes" id="UP000182060"/>
    </source>
</evidence>
<sequence>MTSKTFLLGVGAPRCGTTWLFKFLSRYSQIDFGFKKEYHIFDSVHVDQFEHFSAKRIHRNENKNITVFEKKYFDELELLKSMELNHDNYFEYFSKILSNEKISIAGDITPTYCGLPVNILQLIKQNFKDRGIAIKVVFTLRDPVEKIYSEARLAIKFKSLQGKRLTEDISTMEVLKQRLKADTPKCTTEYSEIVQKLTSVFTPDELYLGLYEIMHTKTEVNRLCHFLELQPSYDLLDTKVNAAPEIAGLVLEKELRKSIALAYAKEYVFAQQLFPNYNLSALWKNTFLASSQR</sequence>
<dbReference type="EMBL" id="CP015017">
    <property type="protein sequence ID" value="APC00495.1"/>
    <property type="molecule type" value="Genomic_DNA"/>
</dbReference>
<proteinExistence type="predicted"/>
<dbReference type="SUPFAM" id="SSF52540">
    <property type="entry name" value="P-loop containing nucleoside triphosphate hydrolases"/>
    <property type="match status" value="1"/>
</dbReference>
<accession>A0AAC9IU40</accession>
<feature type="domain" description="Sulfotransferase" evidence="1">
    <location>
        <begin position="10"/>
        <end position="238"/>
    </location>
</feature>
<dbReference type="InterPro" id="IPR000863">
    <property type="entry name" value="Sulfotransferase_dom"/>
</dbReference>
<name>A0AAC9IU40_9BURK</name>
<dbReference type="Gene3D" id="3.40.50.300">
    <property type="entry name" value="P-loop containing nucleotide triphosphate hydrolases"/>
    <property type="match status" value="1"/>
</dbReference>
<protein>
    <recommendedName>
        <fullName evidence="1">Sulfotransferase domain-containing protein</fullName>
    </recommendedName>
</protein>
<gene>
    <name evidence="2" type="ORF">AOC25_02085</name>
</gene>
<dbReference type="Pfam" id="PF00685">
    <property type="entry name" value="Sulfotransfer_1"/>
    <property type="match status" value="1"/>
</dbReference>
<evidence type="ECO:0000313" key="2">
    <source>
        <dbReference type="EMBL" id="APC00495.1"/>
    </source>
</evidence>
<dbReference type="GO" id="GO:0008146">
    <property type="term" value="F:sulfotransferase activity"/>
    <property type="evidence" value="ECO:0007669"/>
    <property type="project" value="InterPro"/>
</dbReference>
<dbReference type="AlphaFoldDB" id="A0AAC9IU40"/>
<dbReference type="InterPro" id="IPR027417">
    <property type="entry name" value="P-loop_NTPase"/>
</dbReference>
<dbReference type="Proteomes" id="UP000182060">
    <property type="component" value="Chromosome"/>
</dbReference>
<evidence type="ECO:0000259" key="1">
    <source>
        <dbReference type="Pfam" id="PF00685"/>
    </source>
</evidence>
<dbReference type="RefSeq" id="WP_071538724.1">
    <property type="nucleotide sequence ID" value="NZ_CP015016.1"/>
</dbReference>